<feature type="transmembrane region" description="Helical" evidence="1">
    <location>
        <begin position="6"/>
        <end position="27"/>
    </location>
</feature>
<sequence>MNKSKFLTKLLLYFPITGVLGMHNLYLMRLGPTFVQLFAWGLTLASMPSNGGDSPFLLLPLGLWVRDIFRINKIFKKVEEQNEKDLAYLIDLFDQGKLTEALKFLTKKGRTQILIKELIKRGHGNVLVKHFADTEKDKRSLEKKIKNGDTESLAIFLSAYYLKSRVERVF</sequence>
<gene>
    <name evidence="2" type="ORF">HGP29_01305</name>
</gene>
<name>A0A7X8SGH3_9BACT</name>
<evidence type="ECO:0000313" key="2">
    <source>
        <dbReference type="EMBL" id="NLR89816.1"/>
    </source>
</evidence>
<keyword evidence="1" id="KW-1133">Transmembrane helix</keyword>
<reference evidence="2 3" key="1">
    <citation type="submission" date="2020-04" db="EMBL/GenBank/DDBJ databases">
        <title>Flammeovirga sp. SR4, a novel species isolated from seawater.</title>
        <authorList>
            <person name="Wang X."/>
        </authorList>
    </citation>
    <scope>NUCLEOTIDE SEQUENCE [LARGE SCALE GENOMIC DNA]</scope>
    <source>
        <strain evidence="2 3">SR4</strain>
    </source>
</reference>
<protein>
    <submittedName>
        <fullName evidence="2">Uncharacterized protein</fullName>
    </submittedName>
</protein>
<dbReference type="Proteomes" id="UP000585050">
    <property type="component" value="Unassembled WGS sequence"/>
</dbReference>
<dbReference type="EMBL" id="JABAIL010000001">
    <property type="protein sequence ID" value="NLR89816.1"/>
    <property type="molecule type" value="Genomic_DNA"/>
</dbReference>
<dbReference type="AlphaFoldDB" id="A0A7X8SGH3"/>
<evidence type="ECO:0000313" key="3">
    <source>
        <dbReference type="Proteomes" id="UP000585050"/>
    </source>
</evidence>
<evidence type="ECO:0000256" key="1">
    <source>
        <dbReference type="SAM" id="Phobius"/>
    </source>
</evidence>
<keyword evidence="1" id="KW-0812">Transmembrane</keyword>
<organism evidence="2 3">
    <name type="scientific">Flammeovirga agarivorans</name>
    <dbReference type="NCBI Taxonomy" id="2726742"/>
    <lineage>
        <taxon>Bacteria</taxon>
        <taxon>Pseudomonadati</taxon>
        <taxon>Bacteroidota</taxon>
        <taxon>Cytophagia</taxon>
        <taxon>Cytophagales</taxon>
        <taxon>Flammeovirgaceae</taxon>
        <taxon>Flammeovirga</taxon>
    </lineage>
</organism>
<dbReference type="RefSeq" id="WP_168880501.1">
    <property type="nucleotide sequence ID" value="NZ_JABAIL010000001.1"/>
</dbReference>
<comment type="caution">
    <text evidence="2">The sequence shown here is derived from an EMBL/GenBank/DDBJ whole genome shotgun (WGS) entry which is preliminary data.</text>
</comment>
<keyword evidence="3" id="KW-1185">Reference proteome</keyword>
<keyword evidence="1" id="KW-0472">Membrane</keyword>
<accession>A0A7X8SGH3</accession>
<proteinExistence type="predicted"/>